<dbReference type="Proteomes" id="UP001147653">
    <property type="component" value="Unassembled WGS sequence"/>
</dbReference>
<name>A0A9X3S7J5_9ACTN</name>
<dbReference type="AlphaFoldDB" id="A0A9X3S7J5"/>
<feature type="compositionally biased region" description="Basic residues" evidence="2">
    <location>
        <begin position="326"/>
        <end position="339"/>
    </location>
</feature>
<keyword evidence="5" id="KW-1185">Reference proteome</keyword>
<dbReference type="RefSeq" id="WP_270024658.1">
    <property type="nucleotide sequence ID" value="NZ_JAPDDP010000012.1"/>
</dbReference>
<reference evidence="4" key="1">
    <citation type="submission" date="2022-10" db="EMBL/GenBank/DDBJ databases">
        <title>The WGS of Solirubrobacter phytolaccae KCTC 29190.</title>
        <authorList>
            <person name="Jiang Z."/>
        </authorList>
    </citation>
    <scope>NUCLEOTIDE SEQUENCE</scope>
    <source>
        <strain evidence="4">KCTC 29190</strain>
    </source>
</reference>
<dbReference type="Gene3D" id="3.40.630.190">
    <property type="entry name" value="LCP protein"/>
    <property type="match status" value="1"/>
</dbReference>
<sequence>MPAPPSHRGALGRLLAACAIVFTCCVGGVFAVGVNELHATTSALEVHPRVDLGETATTTTTTGGGPTSGSGKTILLIGSDHRAKTAKDNARSDTMMLVRLSPRAKAVTVLSVPRDLKVTIPGRGVAKLNAAYAYGGVPLTVKTLREVLGIGVDHVIDVDFGGFRALVNALGCVYTDVDRRYFNRNDGTAATNFAAIDIQAGYQRLCGADALDYVRYRHGDNDLVRAARQHDFLRQARAQFGVTDLLGDRHTLIRLLGEHTRTDIRGTKQVTALAKLALGAADKPVQEIPFPAVIGPSYVTATPSAIKATVRRFLHPTVAAQSSSKAKTKTKRKRARTKTRLPTIREQATRRYRIKDASGTSHRATRRSVRIGVGEYYGIQTTDWTDAPILAAPDGQRTLGGRTFDLYYDGRHLRRVALRTAEGSAWVSNTLTLALTNAQMLALARTL</sequence>
<dbReference type="InterPro" id="IPR050922">
    <property type="entry name" value="LytR/CpsA/Psr_CW_biosynth"/>
</dbReference>
<dbReference type="NCBIfam" id="TIGR00350">
    <property type="entry name" value="lytR_cpsA_psr"/>
    <property type="match status" value="1"/>
</dbReference>
<feature type="region of interest" description="Disordered" evidence="2">
    <location>
        <begin position="319"/>
        <end position="339"/>
    </location>
</feature>
<evidence type="ECO:0000313" key="4">
    <source>
        <dbReference type="EMBL" id="MDA0180348.1"/>
    </source>
</evidence>
<dbReference type="EMBL" id="JAPDDP010000012">
    <property type="protein sequence ID" value="MDA0180348.1"/>
    <property type="molecule type" value="Genomic_DNA"/>
</dbReference>
<organism evidence="4 5">
    <name type="scientific">Solirubrobacter phytolaccae</name>
    <dbReference type="NCBI Taxonomy" id="1404360"/>
    <lineage>
        <taxon>Bacteria</taxon>
        <taxon>Bacillati</taxon>
        <taxon>Actinomycetota</taxon>
        <taxon>Thermoleophilia</taxon>
        <taxon>Solirubrobacterales</taxon>
        <taxon>Solirubrobacteraceae</taxon>
        <taxon>Solirubrobacter</taxon>
    </lineage>
</organism>
<comment type="similarity">
    <text evidence="1">Belongs to the LytR/CpsA/Psr (LCP) family.</text>
</comment>
<dbReference type="PANTHER" id="PTHR33392:SF6">
    <property type="entry name" value="POLYISOPRENYL-TEICHOIC ACID--PEPTIDOGLYCAN TEICHOIC ACID TRANSFERASE TAGU"/>
    <property type="match status" value="1"/>
</dbReference>
<evidence type="ECO:0000256" key="2">
    <source>
        <dbReference type="SAM" id="MobiDB-lite"/>
    </source>
</evidence>
<dbReference type="PANTHER" id="PTHR33392">
    <property type="entry name" value="POLYISOPRENYL-TEICHOIC ACID--PEPTIDOGLYCAN TEICHOIC ACID TRANSFERASE TAGU"/>
    <property type="match status" value="1"/>
</dbReference>
<evidence type="ECO:0000256" key="1">
    <source>
        <dbReference type="ARBA" id="ARBA00006068"/>
    </source>
</evidence>
<gene>
    <name evidence="4" type="ORF">OJ997_08575</name>
</gene>
<dbReference type="InterPro" id="IPR004474">
    <property type="entry name" value="LytR_CpsA_psr"/>
</dbReference>
<dbReference type="Pfam" id="PF03816">
    <property type="entry name" value="LytR_cpsA_psr"/>
    <property type="match status" value="1"/>
</dbReference>
<comment type="caution">
    <text evidence="4">The sequence shown here is derived from an EMBL/GenBank/DDBJ whole genome shotgun (WGS) entry which is preliminary data.</text>
</comment>
<accession>A0A9X3S7J5</accession>
<protein>
    <submittedName>
        <fullName evidence="4">LCP family protein</fullName>
    </submittedName>
</protein>
<proteinExistence type="inferred from homology"/>
<evidence type="ECO:0000313" key="5">
    <source>
        <dbReference type="Proteomes" id="UP001147653"/>
    </source>
</evidence>
<evidence type="ECO:0000259" key="3">
    <source>
        <dbReference type="Pfam" id="PF03816"/>
    </source>
</evidence>
<feature type="domain" description="Cell envelope-related transcriptional attenuator" evidence="3">
    <location>
        <begin position="91"/>
        <end position="235"/>
    </location>
</feature>